<feature type="region of interest" description="Disordered" evidence="1">
    <location>
        <begin position="103"/>
        <end position="125"/>
    </location>
</feature>
<organism evidence="2">
    <name type="scientific">Cellulosimicrobium sp. ES-005</name>
    <dbReference type="NCBI Taxonomy" id="3163031"/>
    <lineage>
        <taxon>Bacteria</taxon>
        <taxon>Bacillati</taxon>
        <taxon>Actinomycetota</taxon>
        <taxon>Actinomycetes</taxon>
        <taxon>Micrococcales</taxon>
        <taxon>Promicromonosporaceae</taxon>
        <taxon>Cellulosimicrobium</taxon>
    </lineage>
</organism>
<dbReference type="AlphaFoldDB" id="A0AAU8FWV8"/>
<dbReference type="CDD" id="cd00085">
    <property type="entry name" value="HNHc"/>
    <property type="match status" value="1"/>
</dbReference>
<dbReference type="InterPro" id="IPR003615">
    <property type="entry name" value="HNH_nuc"/>
</dbReference>
<accession>A0AAU8FWV8</accession>
<dbReference type="GO" id="GO:0004519">
    <property type="term" value="F:endonuclease activity"/>
    <property type="evidence" value="ECO:0007669"/>
    <property type="project" value="UniProtKB-KW"/>
</dbReference>
<protein>
    <submittedName>
        <fullName evidence="2">HNH endonuclease signature motif containing protein</fullName>
    </submittedName>
</protein>
<dbReference type="EMBL" id="CP159290">
    <property type="protein sequence ID" value="XCH29097.1"/>
    <property type="molecule type" value="Genomic_DNA"/>
</dbReference>
<evidence type="ECO:0000313" key="2">
    <source>
        <dbReference type="EMBL" id="XCH29097.1"/>
    </source>
</evidence>
<keyword evidence="2" id="KW-0540">Nuclease</keyword>
<keyword evidence="2" id="KW-0378">Hydrolase</keyword>
<proteinExistence type="predicted"/>
<gene>
    <name evidence="2" type="ORF">ABRQ22_16110</name>
</gene>
<sequence length="125" mass="13396">MAAPLALAPAMERGRARPSPRTVARVLARDETCVFPGCRVPAFRCDLDHVVAPRPGADDTAAAAAQEADNLVALCRHHRVVRARDGWRPALLADGSVRWTAPSGHTYVRPGAARTARRLSRASSP</sequence>
<name>A0AAU8FWV8_9MICO</name>
<reference evidence="2" key="1">
    <citation type="submission" date="2024-06" db="EMBL/GenBank/DDBJ databases">
        <title>Complete genome sequence of the cellulolytic actinobacterium, Cellulosimicrobium ES-005.</title>
        <authorList>
            <person name="Matthews C.T."/>
            <person name="Underwood K.D."/>
            <person name="Ghanchi K.M."/>
            <person name="Fields S.D."/>
            <person name="Gardner S.G."/>
        </authorList>
    </citation>
    <scope>NUCLEOTIDE SEQUENCE</scope>
    <source>
        <strain evidence="2">ES-005</strain>
    </source>
</reference>
<dbReference type="RefSeq" id="WP_353707449.1">
    <property type="nucleotide sequence ID" value="NZ_CP159290.1"/>
</dbReference>
<feature type="compositionally biased region" description="Basic residues" evidence="1">
    <location>
        <begin position="115"/>
        <end position="125"/>
    </location>
</feature>
<keyword evidence="2" id="KW-0255">Endonuclease</keyword>
<evidence type="ECO:0000256" key="1">
    <source>
        <dbReference type="SAM" id="MobiDB-lite"/>
    </source>
</evidence>